<sequence length="389" mass="43932">MSIIHLKKQNISASINFTEKEVLLLKHIFLVFLSIALLVVNTVVCGEKPAISAQSAILIDRNSKRILFSYQPHIKLPMASTTKIMTALIALENGNINDLVTIKKNSVGIEGSSIYLAEGETLTLEDLLYGLMLRSGNDSAMAIANHIGNDLESFVELMNGKAREIGAINTNFVNPHGLYADNHYTTAYDLALITAEALEIEKFQEIVSTKTWRANRNKNNIFYNKNKTLWEYPGGDGVKTGYTIMSGRCLVTSATKNNIQLIAVVLNASNWFNDCYKLMDYGFENFKNYVIYEEGKFFKNIPVINGEKEIIPAIAKRTFLYPLKEEELEKVKLNIKLPNYLEAPINKGDEIGDITVYLDGQIIHKDRIIAKENIDQLSIIKRIIRRFRD</sequence>
<dbReference type="Pfam" id="PF07943">
    <property type="entry name" value="PBP5_C"/>
    <property type="match status" value="1"/>
</dbReference>
<feature type="active site" description="Acyl-ester intermediate" evidence="13">
    <location>
        <position position="80"/>
    </location>
</feature>
<gene>
    <name evidence="18" type="ORF">SAMN05660923_02558</name>
</gene>
<evidence type="ECO:0000256" key="6">
    <source>
        <dbReference type="ARBA" id="ARBA00022670"/>
    </source>
</evidence>
<dbReference type="InterPro" id="IPR018044">
    <property type="entry name" value="Peptidase_S11"/>
</dbReference>
<protein>
    <recommendedName>
        <fullName evidence="4">serine-type D-Ala-D-Ala carboxypeptidase</fullName>
        <ecNumber evidence="4">3.4.16.4</ecNumber>
    </recommendedName>
</protein>
<evidence type="ECO:0000259" key="17">
    <source>
        <dbReference type="SMART" id="SM00936"/>
    </source>
</evidence>
<dbReference type="PRINTS" id="PR00725">
    <property type="entry name" value="DADACBPTASE1"/>
</dbReference>
<dbReference type="AlphaFoldDB" id="A0A1H3CVN0"/>
<evidence type="ECO:0000256" key="5">
    <source>
        <dbReference type="ARBA" id="ARBA00022645"/>
    </source>
</evidence>
<keyword evidence="10" id="KW-0573">Peptidoglycan synthesis</keyword>
<evidence type="ECO:0000256" key="10">
    <source>
        <dbReference type="ARBA" id="ARBA00022984"/>
    </source>
</evidence>
<dbReference type="GO" id="GO:0008360">
    <property type="term" value="P:regulation of cell shape"/>
    <property type="evidence" value="ECO:0007669"/>
    <property type="project" value="UniProtKB-KW"/>
</dbReference>
<dbReference type="InterPro" id="IPR015956">
    <property type="entry name" value="Peniciliin-bd_prot_C_sf"/>
</dbReference>
<dbReference type="PANTHER" id="PTHR21581">
    <property type="entry name" value="D-ALANYL-D-ALANINE CARBOXYPEPTIDASE"/>
    <property type="match status" value="1"/>
</dbReference>
<dbReference type="UniPathway" id="UPA00219"/>
<evidence type="ECO:0000256" key="11">
    <source>
        <dbReference type="ARBA" id="ARBA00023316"/>
    </source>
</evidence>
<accession>A0A1H3CVN0</accession>
<feature type="domain" description="Peptidase S11 D-Ala-D-Ala carboxypeptidase A C-terminal" evidence="17">
    <location>
        <begin position="286"/>
        <end position="376"/>
    </location>
</feature>
<dbReference type="EC" id="3.4.16.4" evidence="4"/>
<keyword evidence="16" id="KW-1133">Transmembrane helix</keyword>
<proteinExistence type="inferred from homology"/>
<reference evidence="18 19" key="1">
    <citation type="submission" date="2016-10" db="EMBL/GenBank/DDBJ databases">
        <authorList>
            <person name="de Groot N.N."/>
        </authorList>
    </citation>
    <scope>NUCLEOTIDE SEQUENCE [LARGE SCALE GENOMIC DNA]</scope>
    <source>
        <strain evidence="18 19">DSM 23310</strain>
    </source>
</reference>
<evidence type="ECO:0000313" key="19">
    <source>
        <dbReference type="Proteomes" id="UP000198828"/>
    </source>
</evidence>
<evidence type="ECO:0000256" key="15">
    <source>
        <dbReference type="RuleBase" id="RU004016"/>
    </source>
</evidence>
<dbReference type="Pfam" id="PF00768">
    <property type="entry name" value="Peptidase_S11"/>
    <property type="match status" value="1"/>
</dbReference>
<evidence type="ECO:0000256" key="2">
    <source>
        <dbReference type="ARBA" id="ARBA00004752"/>
    </source>
</evidence>
<dbReference type="EMBL" id="FNNG01000013">
    <property type="protein sequence ID" value="SDX57958.1"/>
    <property type="molecule type" value="Genomic_DNA"/>
</dbReference>
<evidence type="ECO:0000256" key="12">
    <source>
        <dbReference type="ARBA" id="ARBA00034000"/>
    </source>
</evidence>
<dbReference type="GO" id="GO:0009002">
    <property type="term" value="F:serine-type D-Ala-D-Ala carboxypeptidase activity"/>
    <property type="evidence" value="ECO:0007669"/>
    <property type="project" value="UniProtKB-EC"/>
</dbReference>
<dbReference type="InterPro" id="IPR012338">
    <property type="entry name" value="Beta-lactam/transpept-like"/>
</dbReference>
<evidence type="ECO:0000256" key="9">
    <source>
        <dbReference type="ARBA" id="ARBA00022960"/>
    </source>
</evidence>
<dbReference type="PANTHER" id="PTHR21581:SF33">
    <property type="entry name" value="D-ALANYL-D-ALANINE CARBOXYPEPTIDASE DACB"/>
    <property type="match status" value="1"/>
</dbReference>
<evidence type="ECO:0000256" key="3">
    <source>
        <dbReference type="ARBA" id="ARBA00007164"/>
    </source>
</evidence>
<feature type="active site" evidence="13">
    <location>
        <position position="135"/>
    </location>
</feature>
<evidence type="ECO:0000256" key="4">
    <source>
        <dbReference type="ARBA" id="ARBA00012448"/>
    </source>
</evidence>
<dbReference type="OrthoDB" id="9791132at2"/>
<evidence type="ECO:0000256" key="16">
    <source>
        <dbReference type="SAM" id="Phobius"/>
    </source>
</evidence>
<name>A0A1H3CVN0_9FIRM</name>
<dbReference type="GO" id="GO:0009252">
    <property type="term" value="P:peptidoglycan biosynthetic process"/>
    <property type="evidence" value="ECO:0007669"/>
    <property type="project" value="UniProtKB-UniPathway"/>
</dbReference>
<evidence type="ECO:0000256" key="14">
    <source>
        <dbReference type="PIRSR" id="PIRSR618044-2"/>
    </source>
</evidence>
<comment type="catalytic activity">
    <reaction evidence="12">
        <text>Preferential cleavage: (Ac)2-L-Lys-D-Ala-|-D-Ala. Also transpeptidation of peptidyl-alanyl moieties that are N-acyl substituents of D-alanine.</text>
        <dbReference type="EC" id="3.4.16.4"/>
    </reaction>
</comment>
<dbReference type="SMART" id="SM00936">
    <property type="entry name" value="PBP5_C"/>
    <property type="match status" value="1"/>
</dbReference>
<dbReference type="GO" id="GO:0071555">
    <property type="term" value="P:cell wall organization"/>
    <property type="evidence" value="ECO:0007669"/>
    <property type="project" value="UniProtKB-KW"/>
</dbReference>
<comment type="function">
    <text evidence="1">Removes C-terminal D-alanyl residues from sugar-peptide cell wall precursors.</text>
</comment>
<keyword evidence="19" id="KW-1185">Reference proteome</keyword>
<dbReference type="InterPro" id="IPR012907">
    <property type="entry name" value="Peptidase_S11_C"/>
</dbReference>
<dbReference type="InterPro" id="IPR037167">
    <property type="entry name" value="Peptidase_S11_C_sf"/>
</dbReference>
<feature type="binding site" evidence="14">
    <location>
        <position position="239"/>
    </location>
    <ligand>
        <name>substrate</name>
    </ligand>
</feature>
<keyword evidence="11" id="KW-0961">Cell wall biogenesis/degradation</keyword>
<keyword evidence="16" id="KW-0812">Transmembrane</keyword>
<comment type="pathway">
    <text evidence="2">Cell wall biogenesis; peptidoglycan biosynthesis.</text>
</comment>
<dbReference type="Gene3D" id="3.40.710.10">
    <property type="entry name" value="DD-peptidase/beta-lactamase superfamily"/>
    <property type="match status" value="1"/>
</dbReference>
<dbReference type="Gene3D" id="2.60.410.10">
    <property type="entry name" value="D-Ala-D-Ala carboxypeptidase, C-terminal domain"/>
    <property type="match status" value="1"/>
</dbReference>
<evidence type="ECO:0000256" key="1">
    <source>
        <dbReference type="ARBA" id="ARBA00003217"/>
    </source>
</evidence>
<organism evidence="18 19">
    <name type="scientific">Tepidimicrobium xylanilyticum</name>
    <dbReference type="NCBI Taxonomy" id="1123352"/>
    <lineage>
        <taxon>Bacteria</taxon>
        <taxon>Bacillati</taxon>
        <taxon>Bacillota</taxon>
        <taxon>Tissierellia</taxon>
        <taxon>Tissierellales</taxon>
        <taxon>Tepidimicrobiaceae</taxon>
        <taxon>Tepidimicrobium</taxon>
    </lineage>
</organism>
<evidence type="ECO:0000313" key="18">
    <source>
        <dbReference type="EMBL" id="SDX57958.1"/>
    </source>
</evidence>
<keyword evidence="8" id="KW-0378">Hydrolase</keyword>
<dbReference type="GO" id="GO:0006508">
    <property type="term" value="P:proteolysis"/>
    <property type="evidence" value="ECO:0007669"/>
    <property type="project" value="UniProtKB-KW"/>
</dbReference>
<keyword evidence="6" id="KW-0645">Protease</keyword>
<feature type="transmembrane region" description="Helical" evidence="16">
    <location>
        <begin position="21"/>
        <end position="44"/>
    </location>
</feature>
<comment type="similarity">
    <text evidence="3 15">Belongs to the peptidase S11 family.</text>
</comment>
<keyword evidence="16" id="KW-0472">Membrane</keyword>
<feature type="active site" description="Proton acceptor" evidence="13">
    <location>
        <position position="83"/>
    </location>
</feature>
<keyword evidence="5 18" id="KW-0121">Carboxypeptidase</keyword>
<evidence type="ECO:0000256" key="13">
    <source>
        <dbReference type="PIRSR" id="PIRSR618044-1"/>
    </source>
</evidence>
<dbReference type="SUPFAM" id="SSF69189">
    <property type="entry name" value="Penicillin-binding protein associated domain"/>
    <property type="match status" value="1"/>
</dbReference>
<keyword evidence="9" id="KW-0133">Cell shape</keyword>
<dbReference type="Proteomes" id="UP000198828">
    <property type="component" value="Unassembled WGS sequence"/>
</dbReference>
<keyword evidence="7" id="KW-0732">Signal</keyword>
<evidence type="ECO:0000256" key="7">
    <source>
        <dbReference type="ARBA" id="ARBA00022729"/>
    </source>
</evidence>
<dbReference type="SUPFAM" id="SSF56601">
    <property type="entry name" value="beta-lactamase/transpeptidase-like"/>
    <property type="match status" value="1"/>
</dbReference>
<evidence type="ECO:0000256" key="8">
    <source>
        <dbReference type="ARBA" id="ARBA00022801"/>
    </source>
</evidence>
<dbReference type="InterPro" id="IPR001967">
    <property type="entry name" value="Peptidase_S11_N"/>
</dbReference>